<keyword evidence="4 7" id="KW-1133">Transmembrane helix</keyword>
<evidence type="ECO:0000256" key="1">
    <source>
        <dbReference type="ARBA" id="ARBA00004651"/>
    </source>
</evidence>
<keyword evidence="10" id="KW-1185">Reference proteome</keyword>
<name>A0ABX4MBZ0_9ACTO</name>
<comment type="caution">
    <text evidence="9">The sequence shown here is derived from an EMBL/GenBank/DDBJ whole genome shotgun (WGS) entry which is preliminary data.</text>
</comment>
<dbReference type="EMBL" id="MTPX02000035">
    <property type="protein sequence ID" value="PHP53008.1"/>
    <property type="molecule type" value="Genomic_DNA"/>
</dbReference>
<gene>
    <name evidence="9" type="ORF">BW737_005750</name>
</gene>
<dbReference type="Proteomes" id="UP000194577">
    <property type="component" value="Unassembled WGS sequence"/>
</dbReference>
<protein>
    <recommendedName>
        <fullName evidence="8">ABC3 transporter permease C-terminal domain-containing protein</fullName>
    </recommendedName>
</protein>
<evidence type="ECO:0000313" key="10">
    <source>
        <dbReference type="Proteomes" id="UP000194577"/>
    </source>
</evidence>
<feature type="transmembrane region" description="Helical" evidence="7">
    <location>
        <begin position="44"/>
        <end position="64"/>
    </location>
</feature>
<dbReference type="RefSeq" id="WP_099330343.1">
    <property type="nucleotide sequence ID" value="NZ_MTPX02000035.1"/>
</dbReference>
<evidence type="ECO:0000256" key="4">
    <source>
        <dbReference type="ARBA" id="ARBA00022989"/>
    </source>
</evidence>
<comment type="subcellular location">
    <subcellularLocation>
        <location evidence="1">Cell membrane</location>
        <topology evidence="1">Multi-pass membrane protein</topology>
    </subcellularLocation>
</comment>
<keyword evidence="3 7" id="KW-0812">Transmembrane</keyword>
<organism evidence="9 10">
    <name type="scientific">Actinomyces ruminis</name>
    <dbReference type="NCBI Taxonomy" id="1937003"/>
    <lineage>
        <taxon>Bacteria</taxon>
        <taxon>Bacillati</taxon>
        <taxon>Actinomycetota</taxon>
        <taxon>Actinomycetes</taxon>
        <taxon>Actinomycetales</taxon>
        <taxon>Actinomycetaceae</taxon>
        <taxon>Actinomyces</taxon>
    </lineage>
</organism>
<keyword evidence="5 7" id="KW-0472">Membrane</keyword>
<sequence length="244" mass="26237">MVQLSRPLTAAETATARRVIEERTDLVTVGFNWDLPPWGGTADFAVLAVLAGVALLALVLNLLLARTQLRGDLVTMHAVGASPRFLRRLMAAHAAVVLALGVPAGAVCGWAVAAYVVLWNRHVLLEGPCYAWRVCGAGSWRAWPYSSPWEWAWPGCWAARRAAWSVPATNRSPVPRPWGHCTTLVSIPRPPRGRGTCTRVVECGPGSWNMVNTIRLRIDAGVDESRRPALTASPGTRPAAGPGS</sequence>
<evidence type="ECO:0000256" key="3">
    <source>
        <dbReference type="ARBA" id="ARBA00022692"/>
    </source>
</evidence>
<dbReference type="Pfam" id="PF02687">
    <property type="entry name" value="FtsX"/>
    <property type="match status" value="1"/>
</dbReference>
<accession>A0ABX4MBZ0</accession>
<evidence type="ECO:0000313" key="9">
    <source>
        <dbReference type="EMBL" id="PHP53008.1"/>
    </source>
</evidence>
<evidence type="ECO:0000256" key="2">
    <source>
        <dbReference type="ARBA" id="ARBA00022475"/>
    </source>
</evidence>
<keyword evidence="2" id="KW-1003">Cell membrane</keyword>
<feature type="domain" description="ABC3 transporter permease C-terminal" evidence="8">
    <location>
        <begin position="45"/>
        <end position="116"/>
    </location>
</feature>
<evidence type="ECO:0000256" key="5">
    <source>
        <dbReference type="ARBA" id="ARBA00023136"/>
    </source>
</evidence>
<evidence type="ECO:0000256" key="7">
    <source>
        <dbReference type="SAM" id="Phobius"/>
    </source>
</evidence>
<feature type="region of interest" description="Disordered" evidence="6">
    <location>
        <begin position="225"/>
        <end position="244"/>
    </location>
</feature>
<evidence type="ECO:0000256" key="6">
    <source>
        <dbReference type="SAM" id="MobiDB-lite"/>
    </source>
</evidence>
<feature type="transmembrane region" description="Helical" evidence="7">
    <location>
        <begin position="94"/>
        <end position="119"/>
    </location>
</feature>
<dbReference type="InterPro" id="IPR003838">
    <property type="entry name" value="ABC3_permease_C"/>
</dbReference>
<reference evidence="9 10" key="1">
    <citation type="submission" date="2017-10" db="EMBL/GenBank/DDBJ databases">
        <title>Draft genome sequence of cellulolytic Actinomyces sp CtC72 isolated from cattle rumen fluid.</title>
        <authorList>
            <person name="Joshi A.J."/>
            <person name="Vasudevan G."/>
            <person name="Lanjekar V.B."/>
            <person name="Hivarkar S."/>
            <person name="Engineer A."/>
            <person name="Pore S.D."/>
            <person name="Dhakephalkar P.K."/>
            <person name="Dagar S."/>
        </authorList>
    </citation>
    <scope>NUCLEOTIDE SEQUENCE [LARGE SCALE GENOMIC DNA]</scope>
    <source>
        <strain evidence="10">CtC72</strain>
    </source>
</reference>
<proteinExistence type="predicted"/>
<evidence type="ECO:0000259" key="8">
    <source>
        <dbReference type="Pfam" id="PF02687"/>
    </source>
</evidence>